<evidence type="ECO:0000256" key="2">
    <source>
        <dbReference type="ARBA" id="ARBA00023136"/>
    </source>
</evidence>
<dbReference type="OrthoDB" id="1453181at2"/>
<dbReference type="SUPFAM" id="SSF49464">
    <property type="entry name" value="Carboxypeptidase regulatory domain-like"/>
    <property type="match status" value="1"/>
</dbReference>
<dbReference type="SUPFAM" id="SSF56935">
    <property type="entry name" value="Porins"/>
    <property type="match status" value="1"/>
</dbReference>
<dbReference type="InterPro" id="IPR008969">
    <property type="entry name" value="CarboxyPept-like_regulatory"/>
</dbReference>
<evidence type="ECO:0000256" key="1">
    <source>
        <dbReference type="ARBA" id="ARBA00004442"/>
    </source>
</evidence>
<dbReference type="RefSeq" id="WP_041495646.1">
    <property type="nucleotide sequence ID" value="NZ_AP014548.1"/>
</dbReference>
<dbReference type="Gene3D" id="2.40.170.20">
    <property type="entry name" value="TonB-dependent receptor, beta-barrel domain"/>
    <property type="match status" value="1"/>
</dbReference>
<feature type="signal peptide" evidence="4">
    <location>
        <begin position="1"/>
        <end position="22"/>
    </location>
</feature>
<reference evidence="5 6" key="1">
    <citation type="journal article" date="2014" name="Proc. Natl. Acad. Sci. U.S.A.">
        <title>Functional characterization of flavobacteria rhodopsins reveals a unique class of light-driven chloride pump in bacteria.</title>
        <authorList>
            <person name="Yoshizawa S."/>
            <person name="Kumagai Y."/>
            <person name="Kim H."/>
            <person name="Ogura Y."/>
            <person name="Hayashi T."/>
            <person name="Iwasaki W."/>
            <person name="DeLong E.F."/>
            <person name="Kogure K."/>
        </authorList>
    </citation>
    <scope>NUCLEOTIDE SEQUENCE [LARGE SCALE GENOMIC DNA]</scope>
    <source>
        <strain evidence="5 6">S1-08</strain>
    </source>
</reference>
<evidence type="ECO:0000313" key="5">
    <source>
        <dbReference type="EMBL" id="BAO54957.1"/>
    </source>
</evidence>
<dbReference type="GO" id="GO:0009279">
    <property type="term" value="C:cell outer membrane"/>
    <property type="evidence" value="ECO:0007669"/>
    <property type="project" value="UniProtKB-SubCell"/>
</dbReference>
<evidence type="ECO:0000256" key="3">
    <source>
        <dbReference type="ARBA" id="ARBA00023237"/>
    </source>
</evidence>
<evidence type="ECO:0000313" key="6">
    <source>
        <dbReference type="Proteomes" id="UP000031760"/>
    </source>
</evidence>
<dbReference type="Gene3D" id="2.60.40.1120">
    <property type="entry name" value="Carboxypeptidase-like, regulatory domain"/>
    <property type="match status" value="1"/>
</dbReference>
<feature type="chain" id="PRO_5004916090" evidence="4">
    <location>
        <begin position="23"/>
        <end position="947"/>
    </location>
</feature>
<gene>
    <name evidence="5" type="ORF">NMS_0948</name>
</gene>
<dbReference type="HOGENOM" id="CLU_316392_0_0_10"/>
<keyword evidence="4" id="KW-0732">Signal</keyword>
<dbReference type="Pfam" id="PF13620">
    <property type="entry name" value="CarboxypepD_reg"/>
    <property type="match status" value="1"/>
</dbReference>
<evidence type="ECO:0000256" key="4">
    <source>
        <dbReference type="SAM" id="SignalP"/>
    </source>
</evidence>
<comment type="subcellular location">
    <subcellularLocation>
        <location evidence="1">Cell outer membrane</location>
    </subcellularLocation>
</comment>
<dbReference type="InterPro" id="IPR036942">
    <property type="entry name" value="Beta-barrel_TonB_sf"/>
</dbReference>
<protein>
    <submittedName>
        <fullName evidence="5">Thiamin-regulated outer membrane receptor Omr1</fullName>
    </submittedName>
</protein>
<dbReference type="Proteomes" id="UP000031760">
    <property type="component" value="Chromosome"/>
</dbReference>
<accession>W8VWQ8</accession>
<proteinExistence type="predicted"/>
<keyword evidence="5" id="KW-0675">Receptor</keyword>
<keyword evidence="6" id="KW-1185">Reference proteome</keyword>
<dbReference type="KEGG" id="nmf:NMS_0948"/>
<dbReference type="AlphaFoldDB" id="W8VWQ8"/>
<sequence>MNQFYTRLLLFSFMLVSTMGMAQELLKGRVIDETTEEPIPGAIVTIRGSQYRTTTDAQGYFVFERDLEPGDQMLIIESNEYSTRNIPIVIIIGETVNLDPLYLQIDNVQQEQAIGIVSLTENDLAEDDNAANNVSGLLQATRDQFLRAAAFDFSATFFRPRGLNSEDGKVLINGLEMNKQFSGRPQWSNWGGINDLQRNQTFTMGLTPADNTFGGYGGVQSIDMRASQQRAGSQISFASANRSYRARYMATYKSGLLSSGWAYAVTASRRAGEEGFVDGTLYDANSFSLNVEKKISERHSLNFTGIYASNRVGRRTAITQEIKDLKGISYNPFWGIQEDTQRNSRIREIDEPILMLNHYWDITPKVKLNTNASYQFGKIGNTRIDNGGTRLVTLDGQNAYIGGATNPNPDYYQNLPSYFLRNGTDAQNLASAYLAQQEFVNDGQLDWVQLYDANRIVRNNGGNSIYIIQEDRIDDRQIQASSILTADLADNILLTAGLNYRNLTSENYAMVQDLLGGTGFLDVDFFAEETTQVTQDQAAQSDIRNPNRIVGEGDRYKYNYVIDADVASAFAQTQFKTNKVDFYVAGSATRTAYQRDGKYENGNFPGAASFGKSEKVDFIDFGVKGGGTYKINGLNLLDFNAAYLTKAPYIRNTFVNARQNNEIVDGLESSKSYSLDASYIYRSPIVKMRLTGYYLQFKDENDIGFYFTEDLTGLPSDDGSAFVQEVMTNVDRRNAGLELGIEYQVTPTINLKGAAAVGQNVYTNNPNLYLTSDDFAGRQLTFGDGTTKLKDLHVAGGPETALQVGFEYRDPDYWNIGVTANYFANGYSDISNLRRSDNFALDFDGQPFTDYDEDVARDLLQQEQFDDYMLVNVIGGKSWRIDNKYVGFFATINNVFDTEYKTGGFEQSRNSNFRSVREDQNNPTEVFAPRYFFGNGTTYYLNVYLRF</sequence>
<organism evidence="5 6">
    <name type="scientific">Nonlabens marinus S1-08</name>
    <dbReference type="NCBI Taxonomy" id="1454201"/>
    <lineage>
        <taxon>Bacteria</taxon>
        <taxon>Pseudomonadati</taxon>
        <taxon>Bacteroidota</taxon>
        <taxon>Flavobacteriia</taxon>
        <taxon>Flavobacteriales</taxon>
        <taxon>Flavobacteriaceae</taxon>
        <taxon>Nonlabens</taxon>
    </lineage>
</organism>
<name>W8VWQ8_9FLAO</name>
<dbReference type="EMBL" id="AP014548">
    <property type="protein sequence ID" value="BAO54957.1"/>
    <property type="molecule type" value="Genomic_DNA"/>
</dbReference>
<keyword evidence="3" id="KW-0998">Cell outer membrane</keyword>
<keyword evidence="2" id="KW-0472">Membrane</keyword>
<dbReference type="STRING" id="1454201.NMS_0948"/>